<proteinExistence type="predicted"/>
<dbReference type="Proteomes" id="UP000307720">
    <property type="component" value="Unassembled WGS sequence"/>
</dbReference>
<keyword evidence="2" id="KW-1185">Reference proteome</keyword>
<evidence type="ECO:0000313" key="1">
    <source>
        <dbReference type="EMBL" id="TGX97850.1"/>
    </source>
</evidence>
<name>A0AC61QY91_9FIRM</name>
<dbReference type="EMBL" id="SRZB01000025">
    <property type="protein sequence ID" value="TGX97850.1"/>
    <property type="molecule type" value="Genomic_DNA"/>
</dbReference>
<reference evidence="1" key="1">
    <citation type="submission" date="2019-04" db="EMBL/GenBank/DDBJ databases">
        <title>Microbes associate with the intestines of laboratory mice.</title>
        <authorList>
            <person name="Navarre W."/>
            <person name="Wong E."/>
            <person name="Huang K."/>
            <person name="Tropini C."/>
            <person name="Ng K."/>
            <person name="Yu B."/>
        </authorList>
    </citation>
    <scope>NUCLEOTIDE SEQUENCE</scope>
    <source>
        <strain evidence="1">NM72_1-8</strain>
    </source>
</reference>
<protein>
    <submittedName>
        <fullName evidence="1">Sodium:proton antiporter</fullName>
    </submittedName>
</protein>
<sequence>MNVNIALAVLVFWPFVGGLLCYAAGTKNERFRDYLADFVAVSEFVLALFLLSGSGAPGSSWVPESFDASGICGLGLHFTLDGFRAVYVTVAAFMWMMATVLSREYFSHHENRNRFYLFLLLTLGATIGVFLSADLYTTFIFFEIMSFTSYVWVAQEENGPALRAAETYLAVAVIGGLVMLMGLFLLYHALGTLTISELLPAAAACADRRLLYTAGICALVGFGAKAGAFPLHIWLPKAHPVAPAPASALLSGILTKTGIFGILVISSNLFLHDAAWGALILTVGVLTMFGGALLAVFSVDLKRTLACSSMSQIGFILVGVGMQGLLGEENALAVHGTLLHMVNHSLIKLVLFLAAGVIFMNAHALDLNEIRGFGKKKPLLKGIFLIGALAIAGIPLFGGYISKTLLHESIVEFGGGSLMRAVEYIFLFSGGLTVAYMTKLFVAIFMEENADKKVQKKFDGIKAYMSAESIFALGGSTLVLLVWGLFPHTIMDKAAELGQGLMHLEESGHTVSYFSLTNLSGALISISIGVVVYVFVIRKLLMRKDRAGEREYINAWPAWMDMENLIYRPLLLGFLPFVSRLICRVFDSFLDTLAVLLRKTFYRDSPLPHELPEGNGLTLIAGRVMNFWRRLGNRIHHRDGSGDKDYVHVLAMKYEEFMESNRIIERSLSFGLLLFCIGLSLTLIYIILW</sequence>
<gene>
    <name evidence="1" type="ORF">E5357_10955</name>
</gene>
<comment type="caution">
    <text evidence="1">The sequence shown here is derived from an EMBL/GenBank/DDBJ whole genome shotgun (WGS) entry which is preliminary data.</text>
</comment>
<evidence type="ECO:0000313" key="2">
    <source>
        <dbReference type="Proteomes" id="UP000307720"/>
    </source>
</evidence>
<organism evidence="1 2">
    <name type="scientific">Hominisplanchenecus murintestinalis</name>
    <dbReference type="NCBI Taxonomy" id="2941517"/>
    <lineage>
        <taxon>Bacteria</taxon>
        <taxon>Bacillati</taxon>
        <taxon>Bacillota</taxon>
        <taxon>Clostridia</taxon>
        <taxon>Lachnospirales</taxon>
        <taxon>Lachnospiraceae</taxon>
        <taxon>Hominisplanchenecus</taxon>
    </lineage>
</organism>
<accession>A0AC61QY91</accession>